<evidence type="ECO:0000313" key="2">
    <source>
        <dbReference type="Proteomes" id="UP000308600"/>
    </source>
</evidence>
<reference evidence="1 2" key="1">
    <citation type="journal article" date="2019" name="Nat. Ecol. Evol.">
        <title>Megaphylogeny resolves global patterns of mushroom evolution.</title>
        <authorList>
            <person name="Varga T."/>
            <person name="Krizsan K."/>
            <person name="Foldi C."/>
            <person name="Dima B."/>
            <person name="Sanchez-Garcia M."/>
            <person name="Sanchez-Ramirez S."/>
            <person name="Szollosi G.J."/>
            <person name="Szarkandi J.G."/>
            <person name="Papp V."/>
            <person name="Albert L."/>
            <person name="Andreopoulos W."/>
            <person name="Angelini C."/>
            <person name="Antonin V."/>
            <person name="Barry K.W."/>
            <person name="Bougher N.L."/>
            <person name="Buchanan P."/>
            <person name="Buyck B."/>
            <person name="Bense V."/>
            <person name="Catcheside P."/>
            <person name="Chovatia M."/>
            <person name="Cooper J."/>
            <person name="Damon W."/>
            <person name="Desjardin D."/>
            <person name="Finy P."/>
            <person name="Geml J."/>
            <person name="Haridas S."/>
            <person name="Hughes K."/>
            <person name="Justo A."/>
            <person name="Karasinski D."/>
            <person name="Kautmanova I."/>
            <person name="Kiss B."/>
            <person name="Kocsube S."/>
            <person name="Kotiranta H."/>
            <person name="LaButti K.M."/>
            <person name="Lechner B.E."/>
            <person name="Liimatainen K."/>
            <person name="Lipzen A."/>
            <person name="Lukacs Z."/>
            <person name="Mihaltcheva S."/>
            <person name="Morgado L.N."/>
            <person name="Niskanen T."/>
            <person name="Noordeloos M.E."/>
            <person name="Ohm R.A."/>
            <person name="Ortiz-Santana B."/>
            <person name="Ovrebo C."/>
            <person name="Racz N."/>
            <person name="Riley R."/>
            <person name="Savchenko A."/>
            <person name="Shiryaev A."/>
            <person name="Soop K."/>
            <person name="Spirin V."/>
            <person name="Szebenyi C."/>
            <person name="Tomsovsky M."/>
            <person name="Tulloss R.E."/>
            <person name="Uehling J."/>
            <person name="Grigoriev I.V."/>
            <person name="Vagvolgyi C."/>
            <person name="Papp T."/>
            <person name="Martin F.M."/>
            <person name="Miettinen O."/>
            <person name="Hibbett D.S."/>
            <person name="Nagy L.G."/>
        </authorList>
    </citation>
    <scope>NUCLEOTIDE SEQUENCE [LARGE SCALE GENOMIC DNA]</scope>
    <source>
        <strain evidence="1 2">NL-1719</strain>
    </source>
</reference>
<gene>
    <name evidence="1" type="ORF">BDN72DRAFT_838556</name>
</gene>
<evidence type="ECO:0000313" key="1">
    <source>
        <dbReference type="EMBL" id="TFK70731.1"/>
    </source>
</evidence>
<protein>
    <submittedName>
        <fullName evidence="1">Uncharacterized protein</fullName>
    </submittedName>
</protein>
<proteinExistence type="predicted"/>
<accession>A0ACD3AY71</accession>
<keyword evidence="2" id="KW-1185">Reference proteome</keyword>
<organism evidence="1 2">
    <name type="scientific">Pluteus cervinus</name>
    <dbReference type="NCBI Taxonomy" id="181527"/>
    <lineage>
        <taxon>Eukaryota</taxon>
        <taxon>Fungi</taxon>
        <taxon>Dikarya</taxon>
        <taxon>Basidiomycota</taxon>
        <taxon>Agaricomycotina</taxon>
        <taxon>Agaricomycetes</taxon>
        <taxon>Agaricomycetidae</taxon>
        <taxon>Agaricales</taxon>
        <taxon>Pluteineae</taxon>
        <taxon>Pluteaceae</taxon>
        <taxon>Pluteus</taxon>
    </lineage>
</organism>
<dbReference type="EMBL" id="ML208308">
    <property type="protein sequence ID" value="TFK70731.1"/>
    <property type="molecule type" value="Genomic_DNA"/>
</dbReference>
<name>A0ACD3AY71_9AGAR</name>
<dbReference type="Proteomes" id="UP000308600">
    <property type="component" value="Unassembled WGS sequence"/>
</dbReference>
<sequence>MTKHVHFAPTNIVYSPIPSTPSPALSSVSLPSSESPGPPTPPLVEGAYGSYPRTPFYGGLEPLPEIVSQLPPPMQIHFLLAYAPHAEPSLGYDLSIPPGYITEQYPPQIFSEPATNPPLPTLIISCPHLQWKIVVNPSSQATNVVTVLDVFMALYHELRLAIHPAEYQAIVGRELVDGAYFSRCGRISDSDARSAELKKGVKRVDTLKGRTQFLGLAGTVKGPNIWELYLA</sequence>